<dbReference type="EMBL" id="JAYWIO010000003">
    <property type="protein sequence ID" value="KAK7277265.1"/>
    <property type="molecule type" value="Genomic_DNA"/>
</dbReference>
<keyword evidence="5 9" id="KW-0238">DNA-binding</keyword>
<dbReference type="SUPFAM" id="SSF55961">
    <property type="entry name" value="Bet v1-like"/>
    <property type="match status" value="1"/>
</dbReference>
<organism evidence="14 15">
    <name type="scientific">Crotalaria pallida</name>
    <name type="common">Smooth rattlebox</name>
    <name type="synonym">Crotalaria striata</name>
    <dbReference type="NCBI Taxonomy" id="3830"/>
    <lineage>
        <taxon>Eukaryota</taxon>
        <taxon>Viridiplantae</taxon>
        <taxon>Streptophyta</taxon>
        <taxon>Embryophyta</taxon>
        <taxon>Tracheophyta</taxon>
        <taxon>Spermatophyta</taxon>
        <taxon>Magnoliopsida</taxon>
        <taxon>eudicotyledons</taxon>
        <taxon>Gunneridae</taxon>
        <taxon>Pentapetalae</taxon>
        <taxon>rosids</taxon>
        <taxon>fabids</taxon>
        <taxon>Fabales</taxon>
        <taxon>Fabaceae</taxon>
        <taxon>Papilionoideae</taxon>
        <taxon>50 kb inversion clade</taxon>
        <taxon>genistoids sensu lato</taxon>
        <taxon>core genistoids</taxon>
        <taxon>Crotalarieae</taxon>
        <taxon>Crotalaria</taxon>
    </lineage>
</organism>
<keyword evidence="6 9" id="KW-0371">Homeobox</keyword>
<evidence type="ECO:0000256" key="4">
    <source>
        <dbReference type="ARBA" id="ARBA00023054"/>
    </source>
</evidence>
<accession>A0AAN9FJU5</accession>
<evidence type="ECO:0000256" key="7">
    <source>
        <dbReference type="ARBA" id="ARBA00023163"/>
    </source>
</evidence>
<gene>
    <name evidence="14" type="ORF">RIF29_18416</name>
</gene>
<evidence type="ECO:0000256" key="10">
    <source>
        <dbReference type="RuleBase" id="RU000682"/>
    </source>
</evidence>
<evidence type="ECO:0000256" key="9">
    <source>
        <dbReference type="PROSITE-ProRule" id="PRU00108"/>
    </source>
</evidence>
<dbReference type="GO" id="GO:0005634">
    <property type="term" value="C:nucleus"/>
    <property type="evidence" value="ECO:0007669"/>
    <property type="project" value="UniProtKB-SubCell"/>
</dbReference>
<dbReference type="Gene3D" id="1.10.10.60">
    <property type="entry name" value="Homeodomain-like"/>
    <property type="match status" value="1"/>
</dbReference>
<feature type="DNA-binding region" description="Homeobox" evidence="9">
    <location>
        <begin position="26"/>
        <end position="85"/>
    </location>
</feature>
<evidence type="ECO:0000313" key="14">
    <source>
        <dbReference type="EMBL" id="KAK7277265.1"/>
    </source>
</evidence>
<feature type="compositionally biased region" description="Gly residues" evidence="11">
    <location>
        <begin position="7"/>
        <end position="17"/>
    </location>
</feature>
<dbReference type="PROSITE" id="PS50071">
    <property type="entry name" value="HOMEOBOX_2"/>
    <property type="match status" value="1"/>
</dbReference>
<evidence type="ECO:0000256" key="8">
    <source>
        <dbReference type="ARBA" id="ARBA00023242"/>
    </source>
</evidence>
<keyword evidence="15" id="KW-1185">Reference proteome</keyword>
<evidence type="ECO:0000259" key="13">
    <source>
        <dbReference type="PROSITE" id="PS50848"/>
    </source>
</evidence>
<feature type="domain" description="START" evidence="13">
    <location>
        <begin position="160"/>
        <end position="389"/>
    </location>
</feature>
<dbReference type="CDD" id="cd08875">
    <property type="entry name" value="START_ArGLABRA2_like"/>
    <property type="match status" value="1"/>
</dbReference>
<evidence type="ECO:0000259" key="12">
    <source>
        <dbReference type="PROSITE" id="PS50071"/>
    </source>
</evidence>
<feature type="domain" description="Homeobox" evidence="12">
    <location>
        <begin position="24"/>
        <end position="84"/>
    </location>
</feature>
<evidence type="ECO:0000256" key="6">
    <source>
        <dbReference type="ARBA" id="ARBA00023155"/>
    </source>
</evidence>
<evidence type="ECO:0000256" key="5">
    <source>
        <dbReference type="ARBA" id="ARBA00023125"/>
    </source>
</evidence>
<evidence type="ECO:0000256" key="1">
    <source>
        <dbReference type="ARBA" id="ARBA00004123"/>
    </source>
</evidence>
<evidence type="ECO:0000256" key="2">
    <source>
        <dbReference type="ARBA" id="ARBA00006789"/>
    </source>
</evidence>
<dbReference type="Gene3D" id="3.30.530.20">
    <property type="match status" value="1"/>
</dbReference>
<dbReference type="InterPro" id="IPR023393">
    <property type="entry name" value="START-like_dom_sf"/>
</dbReference>
<comment type="caution">
    <text evidence="14">The sequence shown here is derived from an EMBL/GenBank/DDBJ whole genome shotgun (WGS) entry which is preliminary data.</text>
</comment>
<dbReference type="AlphaFoldDB" id="A0AAN9FJU5"/>
<evidence type="ECO:0000256" key="3">
    <source>
        <dbReference type="ARBA" id="ARBA00023015"/>
    </source>
</evidence>
<dbReference type="SMART" id="SM00234">
    <property type="entry name" value="START"/>
    <property type="match status" value="1"/>
</dbReference>
<dbReference type="PANTHER" id="PTHR45654:SF9">
    <property type="entry name" value="HOMEOBOX-LEUCINE ZIPPER PROTEIN HDG10-RELATED"/>
    <property type="match status" value="1"/>
</dbReference>
<reference evidence="14 15" key="1">
    <citation type="submission" date="2024-01" db="EMBL/GenBank/DDBJ databases">
        <title>The genomes of 5 underutilized Papilionoideae crops provide insights into root nodulation and disease resistanc.</title>
        <authorList>
            <person name="Yuan L."/>
        </authorList>
    </citation>
    <scope>NUCLEOTIDE SEQUENCE [LARGE SCALE GENOMIC DNA]</scope>
    <source>
        <strain evidence="14">ZHUSHIDOU_FW_LH</strain>
        <tissue evidence="14">Leaf</tissue>
    </source>
</reference>
<protein>
    <submittedName>
        <fullName evidence="14">Uncharacterized protein</fullName>
    </submittedName>
</protein>
<comment type="similarity">
    <text evidence="2">Belongs to the HD-ZIP homeobox family. Class IV subfamily.</text>
</comment>
<dbReference type="PANTHER" id="PTHR45654">
    <property type="entry name" value="HOMEOBOX-LEUCINE ZIPPER PROTEIN MERISTEM L1"/>
    <property type="match status" value="1"/>
</dbReference>
<keyword evidence="7" id="KW-0804">Transcription</keyword>
<dbReference type="InterPro" id="IPR009057">
    <property type="entry name" value="Homeodomain-like_sf"/>
</dbReference>
<sequence>MHSFPGMVGGSGSGSGTNGNEEGDDDNSRYRRYTNDQKAILEQAFNNCPHPDEWQRLKLSRELSLDPKKIKYWFQNQRVKVKIDKVYKSLEPYGYVRNQLSQSVMMLSHHTPLPTLDENMIFPSSDQDHINVPPPALNNNHHDVSALTQQFGSAFGISNNNNEMAMMVDTAMASIHELTSLLNMEDDRFWFLSNQKLILRRDVYEAMFPKSNHLSNPQAYKESSKDWKMVSVSSAWLVDMFQDAEKWVNLFPTIVKSAQTIQVIESGLYGSLQLMYAEMHILSPLVPTRKVLFLRSCKKMAEGVWVIADVSFDSQNHNGIPYQTWRFPSGCMIQDMTNGSCLVTWMEHMEVNDKMQTHMLYKELICDKNAYGAERWLLTLERMCQRFALASMENIPTFDMGVINLPKGRRSVMYLAHRMVKIFCGSLDMSGNIDVTNQTNINYSGSRVSLRNNTIPGVPQGIIVIAATSIWLPLSPQIVFNFLKDSSTRHQTASMHNNQNLMILQESCVDSLGALLVFAPLDMESINFAIRGEDPTVLPILPSGFTISRDGRSEHFGAAGQSSNSFGHVGNQMEGSLLTLAIQVLISPASTTGHFNLATVVKVNDLITSVVEKIRAALNSRRA</sequence>
<dbReference type="Proteomes" id="UP001372338">
    <property type="component" value="Unassembled WGS sequence"/>
</dbReference>
<dbReference type="InterPro" id="IPR001356">
    <property type="entry name" value="HD"/>
</dbReference>
<comment type="subcellular location">
    <subcellularLocation>
        <location evidence="1 9 10">Nucleus</location>
    </subcellularLocation>
</comment>
<proteinExistence type="inferred from homology"/>
<name>A0AAN9FJU5_CROPI</name>
<dbReference type="Pfam" id="PF25797">
    <property type="entry name" value="PDF2_C"/>
    <property type="match status" value="1"/>
</dbReference>
<dbReference type="PROSITE" id="PS50848">
    <property type="entry name" value="START"/>
    <property type="match status" value="1"/>
</dbReference>
<dbReference type="InterPro" id="IPR002913">
    <property type="entry name" value="START_lipid-bd_dom"/>
</dbReference>
<dbReference type="InterPro" id="IPR057993">
    <property type="entry name" value="HD-Zip_IV_C"/>
</dbReference>
<evidence type="ECO:0000256" key="11">
    <source>
        <dbReference type="SAM" id="MobiDB-lite"/>
    </source>
</evidence>
<keyword evidence="4" id="KW-0175">Coiled coil</keyword>
<dbReference type="CDD" id="cd00086">
    <property type="entry name" value="homeodomain"/>
    <property type="match status" value="1"/>
</dbReference>
<dbReference type="Pfam" id="PF00046">
    <property type="entry name" value="Homeodomain"/>
    <property type="match status" value="1"/>
</dbReference>
<keyword evidence="8 9" id="KW-0539">Nucleus</keyword>
<keyword evidence="3" id="KW-0805">Transcription regulation</keyword>
<feature type="region of interest" description="Disordered" evidence="11">
    <location>
        <begin position="1"/>
        <end position="30"/>
    </location>
</feature>
<dbReference type="InterPro" id="IPR042160">
    <property type="entry name" value="HD-Zip_IV"/>
</dbReference>
<dbReference type="Pfam" id="PF01852">
    <property type="entry name" value="START"/>
    <property type="match status" value="1"/>
</dbReference>
<dbReference type="GO" id="GO:0003677">
    <property type="term" value="F:DNA binding"/>
    <property type="evidence" value="ECO:0007669"/>
    <property type="project" value="UniProtKB-UniRule"/>
</dbReference>
<dbReference type="SMART" id="SM00389">
    <property type="entry name" value="HOX"/>
    <property type="match status" value="1"/>
</dbReference>
<evidence type="ECO:0000313" key="15">
    <source>
        <dbReference type="Proteomes" id="UP001372338"/>
    </source>
</evidence>
<dbReference type="SUPFAM" id="SSF46689">
    <property type="entry name" value="Homeodomain-like"/>
    <property type="match status" value="1"/>
</dbReference>
<dbReference type="GO" id="GO:0008289">
    <property type="term" value="F:lipid binding"/>
    <property type="evidence" value="ECO:0007669"/>
    <property type="project" value="InterPro"/>
</dbReference>